<evidence type="ECO:0000256" key="1">
    <source>
        <dbReference type="SAM" id="Phobius"/>
    </source>
</evidence>
<dbReference type="EMBL" id="KI925458">
    <property type="protein sequence ID" value="ETW81862.1"/>
    <property type="molecule type" value="Genomic_DNA"/>
</dbReference>
<dbReference type="HOGENOM" id="CLU_046025_0_0_1"/>
<protein>
    <recommendedName>
        <fullName evidence="2">DUF6534 domain-containing protein</fullName>
    </recommendedName>
</protein>
<organism evidence="3 4">
    <name type="scientific">Heterobasidion irregulare (strain TC 32-1)</name>
    <dbReference type="NCBI Taxonomy" id="747525"/>
    <lineage>
        <taxon>Eukaryota</taxon>
        <taxon>Fungi</taxon>
        <taxon>Dikarya</taxon>
        <taxon>Basidiomycota</taxon>
        <taxon>Agaricomycotina</taxon>
        <taxon>Agaricomycetes</taxon>
        <taxon>Russulales</taxon>
        <taxon>Bondarzewiaceae</taxon>
        <taxon>Heterobasidion</taxon>
        <taxon>Heterobasidion annosum species complex</taxon>
    </lineage>
</organism>
<dbReference type="OrthoDB" id="3206554at2759"/>
<dbReference type="KEGG" id="hir:HETIRDRAFT_427125"/>
<keyword evidence="1" id="KW-0812">Transmembrane</keyword>
<keyword evidence="1" id="KW-1133">Transmembrane helix</keyword>
<dbReference type="AlphaFoldDB" id="W4K7Q9"/>
<name>W4K7Q9_HETIT</name>
<keyword evidence="1" id="KW-0472">Membrane</keyword>
<sequence length="298" mass="33466">MVAIVDVRMSLGAVFIGCIIAIALSGVMAAQTFLFYFRMFPEDPMRIKVMNPYIEVVSPGIRRLLDFVHACLMCSATWNYLILNFGDPAILDHIPGTLASTVALTAAVSFIVHLFFSHRVLRLSKNNWYITAPLVLLAFMRLASAIGMLSRFLDQWSSIFTLGLCLSSVLDVLIAFSLCFFLQISRTGFGSMDHVIDMIMLYTFNNGALTWWSFKRVPFLAMRHNLVWLALYFAISKLYANSLLASTIRQTASALDSPLRDDTGTKVHISVEKAIQFDVEPHERREAGQPSEHELDVV</sequence>
<dbReference type="PANTHER" id="PTHR40465:SF1">
    <property type="entry name" value="DUF6534 DOMAIN-CONTAINING PROTEIN"/>
    <property type="match status" value="1"/>
</dbReference>
<dbReference type="InParanoid" id="W4K7Q9"/>
<dbReference type="Proteomes" id="UP000030671">
    <property type="component" value="Unassembled WGS sequence"/>
</dbReference>
<evidence type="ECO:0000313" key="3">
    <source>
        <dbReference type="EMBL" id="ETW81862.1"/>
    </source>
</evidence>
<feature type="transmembrane region" description="Helical" evidence="1">
    <location>
        <begin position="94"/>
        <end position="116"/>
    </location>
</feature>
<evidence type="ECO:0000313" key="4">
    <source>
        <dbReference type="Proteomes" id="UP000030671"/>
    </source>
</evidence>
<gene>
    <name evidence="3" type="ORF">HETIRDRAFT_427125</name>
</gene>
<dbReference type="PANTHER" id="PTHR40465">
    <property type="entry name" value="CHROMOSOME 1, WHOLE GENOME SHOTGUN SEQUENCE"/>
    <property type="match status" value="1"/>
</dbReference>
<dbReference type="RefSeq" id="XP_009546455.1">
    <property type="nucleotide sequence ID" value="XM_009548160.1"/>
</dbReference>
<dbReference type="GeneID" id="20674177"/>
<feature type="domain" description="DUF6534" evidence="2">
    <location>
        <begin position="168"/>
        <end position="246"/>
    </location>
</feature>
<reference evidence="3 4" key="1">
    <citation type="journal article" date="2012" name="New Phytol.">
        <title>Insight into trade-off between wood decay and parasitism from the genome of a fungal forest pathogen.</title>
        <authorList>
            <person name="Olson A."/>
            <person name="Aerts A."/>
            <person name="Asiegbu F."/>
            <person name="Belbahri L."/>
            <person name="Bouzid O."/>
            <person name="Broberg A."/>
            <person name="Canback B."/>
            <person name="Coutinho P.M."/>
            <person name="Cullen D."/>
            <person name="Dalman K."/>
            <person name="Deflorio G."/>
            <person name="van Diepen L.T."/>
            <person name="Dunand C."/>
            <person name="Duplessis S."/>
            <person name="Durling M."/>
            <person name="Gonthier P."/>
            <person name="Grimwood J."/>
            <person name="Fossdal C.G."/>
            <person name="Hansson D."/>
            <person name="Henrissat B."/>
            <person name="Hietala A."/>
            <person name="Himmelstrand K."/>
            <person name="Hoffmeister D."/>
            <person name="Hogberg N."/>
            <person name="James T.Y."/>
            <person name="Karlsson M."/>
            <person name="Kohler A."/>
            <person name="Kues U."/>
            <person name="Lee Y.H."/>
            <person name="Lin Y.C."/>
            <person name="Lind M."/>
            <person name="Lindquist E."/>
            <person name="Lombard V."/>
            <person name="Lucas S."/>
            <person name="Lunden K."/>
            <person name="Morin E."/>
            <person name="Murat C."/>
            <person name="Park J."/>
            <person name="Raffaello T."/>
            <person name="Rouze P."/>
            <person name="Salamov A."/>
            <person name="Schmutz J."/>
            <person name="Solheim H."/>
            <person name="Stahlberg J."/>
            <person name="Velez H."/>
            <person name="de Vries R.P."/>
            <person name="Wiebenga A."/>
            <person name="Woodward S."/>
            <person name="Yakovlev I."/>
            <person name="Garbelotto M."/>
            <person name="Martin F."/>
            <person name="Grigoriev I.V."/>
            <person name="Stenlid J."/>
        </authorList>
    </citation>
    <scope>NUCLEOTIDE SEQUENCE [LARGE SCALE GENOMIC DNA]</scope>
    <source>
        <strain evidence="3 4">TC 32-1</strain>
    </source>
</reference>
<keyword evidence="4" id="KW-1185">Reference proteome</keyword>
<feature type="transmembrane region" description="Helical" evidence="1">
    <location>
        <begin position="12"/>
        <end position="37"/>
    </location>
</feature>
<dbReference type="InterPro" id="IPR045339">
    <property type="entry name" value="DUF6534"/>
</dbReference>
<feature type="transmembrane region" description="Helical" evidence="1">
    <location>
        <begin position="159"/>
        <end position="182"/>
    </location>
</feature>
<dbReference type="Pfam" id="PF20152">
    <property type="entry name" value="DUF6534"/>
    <property type="match status" value="1"/>
</dbReference>
<evidence type="ECO:0000259" key="2">
    <source>
        <dbReference type="Pfam" id="PF20152"/>
    </source>
</evidence>
<accession>W4K7Q9</accession>
<dbReference type="eggNOG" id="ENOG502SH62">
    <property type="taxonomic scope" value="Eukaryota"/>
</dbReference>
<feature type="transmembrane region" description="Helical" evidence="1">
    <location>
        <begin position="194"/>
        <end position="214"/>
    </location>
</feature>
<feature type="transmembrane region" description="Helical" evidence="1">
    <location>
        <begin position="128"/>
        <end position="153"/>
    </location>
</feature>
<proteinExistence type="predicted"/>
<feature type="transmembrane region" description="Helical" evidence="1">
    <location>
        <begin position="226"/>
        <end position="245"/>
    </location>
</feature>